<dbReference type="Gene3D" id="2.40.50.40">
    <property type="match status" value="1"/>
</dbReference>
<dbReference type="OrthoDB" id="6081023at2759"/>
<dbReference type="InterPro" id="IPR016197">
    <property type="entry name" value="Chromo-like_dom_sf"/>
</dbReference>
<keyword evidence="1" id="KW-0233">DNA recombination</keyword>
<dbReference type="GO" id="GO:0006310">
    <property type="term" value="P:DNA recombination"/>
    <property type="evidence" value="ECO:0007669"/>
    <property type="project" value="UniProtKB-KW"/>
</dbReference>
<dbReference type="GO" id="GO:0003677">
    <property type="term" value="F:DNA binding"/>
    <property type="evidence" value="ECO:0007669"/>
    <property type="project" value="InterPro"/>
</dbReference>
<dbReference type="CDD" id="cd00024">
    <property type="entry name" value="CD_CSD"/>
    <property type="match status" value="1"/>
</dbReference>
<gene>
    <name evidence="2" type="ORF">PHPALM_17703</name>
</gene>
<dbReference type="SUPFAM" id="SSF56349">
    <property type="entry name" value="DNA breaking-rejoining enzymes"/>
    <property type="match status" value="1"/>
</dbReference>
<name>A0A2P4XLJ6_9STRA</name>
<comment type="caution">
    <text evidence="2">The sequence shown here is derived from an EMBL/GenBank/DDBJ whole genome shotgun (WGS) entry which is preliminary data.</text>
</comment>
<accession>A0A2P4XLJ6</accession>
<proteinExistence type="predicted"/>
<dbReference type="SUPFAM" id="SSF54160">
    <property type="entry name" value="Chromo domain-like"/>
    <property type="match status" value="1"/>
</dbReference>
<protein>
    <submittedName>
        <fullName evidence="2">Uncharacterized protein</fullName>
    </submittedName>
</protein>
<reference evidence="2 3" key="1">
    <citation type="journal article" date="2017" name="Genome Biol. Evol.">
        <title>Phytophthora megakarya and P. palmivora, closely related causal agents of cacao black pod rot, underwent increases in genome sizes and gene numbers by different mechanisms.</title>
        <authorList>
            <person name="Ali S.S."/>
            <person name="Shao J."/>
            <person name="Lary D.J."/>
            <person name="Kronmiller B."/>
            <person name="Shen D."/>
            <person name="Strem M.D."/>
            <person name="Amoako-Attah I."/>
            <person name="Akrofi A.Y."/>
            <person name="Begoude B.A."/>
            <person name="Ten Hoopen G.M."/>
            <person name="Coulibaly K."/>
            <person name="Kebe B.I."/>
            <person name="Melnick R.L."/>
            <person name="Guiltinan M.J."/>
            <person name="Tyler B.M."/>
            <person name="Meinhardt L.W."/>
            <person name="Bailey B.A."/>
        </authorList>
    </citation>
    <scope>NUCLEOTIDE SEQUENCE [LARGE SCALE GENOMIC DNA]</scope>
    <source>
        <strain evidence="3">sbr112.9</strain>
    </source>
</reference>
<evidence type="ECO:0000313" key="2">
    <source>
        <dbReference type="EMBL" id="POM66435.1"/>
    </source>
</evidence>
<dbReference type="Proteomes" id="UP000237271">
    <property type="component" value="Unassembled WGS sequence"/>
</dbReference>
<dbReference type="EMBL" id="NCKW01009617">
    <property type="protein sequence ID" value="POM66435.1"/>
    <property type="molecule type" value="Genomic_DNA"/>
</dbReference>
<evidence type="ECO:0000256" key="1">
    <source>
        <dbReference type="ARBA" id="ARBA00023172"/>
    </source>
</evidence>
<keyword evidence="3" id="KW-1185">Reference proteome</keyword>
<dbReference type="Gene3D" id="1.10.443.10">
    <property type="entry name" value="Intergrase catalytic core"/>
    <property type="match status" value="1"/>
</dbReference>
<evidence type="ECO:0000313" key="3">
    <source>
        <dbReference type="Proteomes" id="UP000237271"/>
    </source>
</evidence>
<dbReference type="InterPro" id="IPR011010">
    <property type="entry name" value="DNA_brk_join_enz"/>
</dbReference>
<dbReference type="GO" id="GO:0015074">
    <property type="term" value="P:DNA integration"/>
    <property type="evidence" value="ECO:0007669"/>
    <property type="project" value="InterPro"/>
</dbReference>
<dbReference type="AlphaFoldDB" id="A0A2P4XLJ6"/>
<sequence length="535" mass="59785">MSLNDLAPTNTKRAREGAARLFKTFLEEEGVTWEYLEVCMKRDNAPLVLEAVVDKFGLHLAFKEGRKGKLLARHSVMQYFRQAKNWLLDQFPQHRAAVDKSLLKKGQVLERYCMKRESGNFVKKAPACTKKTLKQMMKYLYSTGVTASGYQDAALLCLLWYLFGRASDLSLLRKVNLSIGSGGIFFLRLIRVKTSEEQGLSLFPDDDFTTCPLLAIAVALATQSAPAAALLSHLPEQHVASEASLTPAAPLIDLIDNPEAVAPLVAGSDEEKSLDDTTGIHGYVNRVLSRVMPESGVTEHLTSHSFRRGGAQHANGVGMCVQWIFDRGAWNMTATNKAFAYVFNTPAEDHKAARVLSTHDPDATMPLKKPIKNGISSAKEFKTLCITVAKACKIRVNDEAIRHLRLTMNATVASTSLLPEAIEVVFTSLAERQKCRATLDDIREWLAPPAVDDDEGGGDEDLDGEKLHYVRKILSWKRVNRKTYYLVEWDATWEPREHLSRTIVAAFEKERRLLVRKKFFEDEAVEDNSLSITEG</sequence>
<dbReference type="InterPro" id="IPR013762">
    <property type="entry name" value="Integrase-like_cat_sf"/>
</dbReference>
<organism evidence="2 3">
    <name type="scientific">Phytophthora palmivora</name>
    <dbReference type="NCBI Taxonomy" id="4796"/>
    <lineage>
        <taxon>Eukaryota</taxon>
        <taxon>Sar</taxon>
        <taxon>Stramenopiles</taxon>
        <taxon>Oomycota</taxon>
        <taxon>Peronosporomycetes</taxon>
        <taxon>Peronosporales</taxon>
        <taxon>Peronosporaceae</taxon>
        <taxon>Phytophthora</taxon>
    </lineage>
</organism>